<dbReference type="Pfam" id="PF13409">
    <property type="entry name" value="GST_N_2"/>
    <property type="match status" value="1"/>
</dbReference>
<dbReference type="RefSeq" id="WP_013573399.1">
    <property type="nucleotide sequence ID" value="NC_015061.1"/>
</dbReference>
<dbReference type="InterPro" id="IPR010987">
    <property type="entry name" value="Glutathione-S-Trfase_C-like"/>
</dbReference>
<sequence>MKLIGSYTSPYVRKISVMLLEKGIPFDFINDTPHEPGCKITQYNPLGKVPALVADDGEIFYDSPIIVQFIELMNVAPTLLPWQPLEALRVKQIEALADGVTDAAVALVLEGRRDADKRNEAWVLRQREKLLRGLDALEKHAANRTLLNSESLNVADIAVACCLGYLNFRRIAPGWCVEHPELVKLVERLFQRESFARTTPPGSGNASFAAKKV</sequence>
<dbReference type="AlphaFoldDB" id="A0A0H3F9A8"/>
<protein>
    <submittedName>
        <fullName evidence="3 4">Glutathione S-transferase</fullName>
        <ecNumber evidence="4">2.5.1.18</ecNumber>
    </submittedName>
</protein>
<dbReference type="GO" id="GO:0005737">
    <property type="term" value="C:cytoplasm"/>
    <property type="evidence" value="ECO:0007669"/>
    <property type="project" value="TreeGrafter"/>
</dbReference>
<evidence type="ECO:0000313" key="5">
    <source>
        <dbReference type="Proteomes" id="UP000007257"/>
    </source>
</evidence>
<dbReference type="InterPro" id="IPR004045">
    <property type="entry name" value="Glutathione_S-Trfase_N"/>
</dbReference>
<reference evidence="3 5" key="2">
    <citation type="journal article" date="2012" name="J. Bacteriol.">
        <title>Complete Genome Sequence of Rahnella sp. Strain Y9602, a Gammaproteobacterium Isolate from Metal- and Radionuclide-Contaminated Soil.</title>
        <authorList>
            <person name="Martinez R.J."/>
            <person name="Bruce D."/>
            <person name="Detter C."/>
            <person name="Goodwin L.A."/>
            <person name="Han J."/>
            <person name="Han C.S."/>
            <person name="Held B."/>
            <person name="Land M.L."/>
            <person name="Mikhailova N."/>
            <person name="Nolan M."/>
            <person name="Pennacchio L."/>
            <person name="Pitluck S."/>
            <person name="Tapia R."/>
            <person name="Woyke T."/>
            <person name="Sobecky P.A."/>
        </authorList>
    </citation>
    <scope>NUCLEOTIDE SEQUENCE [LARGE SCALE GENOMIC DNA]</scope>
    <source>
        <strain evidence="3 5">Y9602</strain>
    </source>
</reference>
<proteinExistence type="predicted"/>
<dbReference type="EC" id="2.5.1.18" evidence="4"/>
<dbReference type="PROSITE" id="PS50404">
    <property type="entry name" value="GST_NTER"/>
    <property type="match status" value="1"/>
</dbReference>
<evidence type="ECO:0000313" key="3">
    <source>
        <dbReference type="EMBL" id="ADW71681.1"/>
    </source>
</evidence>
<keyword evidence="6" id="KW-1185">Reference proteome</keyword>
<evidence type="ECO:0000259" key="2">
    <source>
        <dbReference type="PROSITE" id="PS50405"/>
    </source>
</evidence>
<evidence type="ECO:0000313" key="4">
    <source>
        <dbReference type="EMBL" id="MFD3222744.1"/>
    </source>
</evidence>
<dbReference type="Pfam" id="PF00043">
    <property type="entry name" value="GST_C"/>
    <property type="match status" value="1"/>
</dbReference>
<dbReference type="Gene3D" id="3.40.30.10">
    <property type="entry name" value="Glutaredoxin"/>
    <property type="match status" value="1"/>
</dbReference>
<dbReference type="SUPFAM" id="SSF52833">
    <property type="entry name" value="Thioredoxin-like"/>
    <property type="match status" value="1"/>
</dbReference>
<dbReference type="eggNOG" id="COG0625">
    <property type="taxonomic scope" value="Bacteria"/>
</dbReference>
<feature type="domain" description="GST C-terminal" evidence="2">
    <location>
        <begin position="83"/>
        <end position="213"/>
    </location>
</feature>
<evidence type="ECO:0000259" key="1">
    <source>
        <dbReference type="PROSITE" id="PS50404"/>
    </source>
</evidence>
<dbReference type="InterPro" id="IPR050983">
    <property type="entry name" value="GST_Omega/HSP26"/>
</dbReference>
<dbReference type="Proteomes" id="UP001598201">
    <property type="component" value="Unassembled WGS sequence"/>
</dbReference>
<evidence type="ECO:0000313" key="6">
    <source>
        <dbReference type="Proteomes" id="UP001598201"/>
    </source>
</evidence>
<dbReference type="GeneID" id="95419227"/>
<name>A0A0H3F9A8_RAHSY</name>
<dbReference type="CDD" id="cd03205">
    <property type="entry name" value="GST_C_6"/>
    <property type="match status" value="1"/>
</dbReference>
<dbReference type="Proteomes" id="UP000007257">
    <property type="component" value="Chromosome"/>
</dbReference>
<dbReference type="PANTHER" id="PTHR43968">
    <property type="match status" value="1"/>
</dbReference>
<reference evidence="5" key="1">
    <citation type="submission" date="2011-01" db="EMBL/GenBank/DDBJ databases">
        <title>Complete sequence of chromosome of Rahnella sp. Y9602.</title>
        <authorList>
            <consortium name="US DOE Joint Genome Institute"/>
            <person name="Lucas S."/>
            <person name="Copeland A."/>
            <person name="Lapidus A."/>
            <person name="Cheng J.-F."/>
            <person name="Goodwin L."/>
            <person name="Pitluck S."/>
            <person name="Lu M."/>
            <person name="Detter J.C."/>
            <person name="Han C."/>
            <person name="Tapia R."/>
            <person name="Land M."/>
            <person name="Hauser L."/>
            <person name="Kyrpides N."/>
            <person name="Ivanova N."/>
            <person name="Ovchinnikova G."/>
            <person name="Pagani I."/>
            <person name="Sobecky P.A."/>
            <person name="Martinez R.J."/>
            <person name="Woyke T."/>
        </authorList>
    </citation>
    <scope>NUCLEOTIDE SEQUENCE [LARGE SCALE GENOMIC DNA]</scope>
    <source>
        <strain evidence="5">Y9602</strain>
    </source>
</reference>
<dbReference type="HOGENOM" id="CLU_011226_12_3_6"/>
<dbReference type="EMBL" id="JBHUCJ010000006">
    <property type="protein sequence ID" value="MFD3222744.1"/>
    <property type="molecule type" value="Genomic_DNA"/>
</dbReference>
<reference evidence="4 6" key="3">
    <citation type="submission" date="2024-09" db="EMBL/GenBank/DDBJ databases">
        <title>Genomes of Rahnella.</title>
        <authorList>
            <person name="Mnguni F.C."/>
            <person name="Shin G.Y."/>
            <person name="Coutinho T."/>
        </authorList>
    </citation>
    <scope>NUCLEOTIDE SEQUENCE [LARGE SCALE GENOMIC DNA]</scope>
    <source>
        <strain evidence="4 6">20WA0057</strain>
    </source>
</reference>
<feature type="domain" description="GST N-terminal" evidence="1">
    <location>
        <begin position="1"/>
        <end position="78"/>
    </location>
</feature>
<dbReference type="SUPFAM" id="SSF47616">
    <property type="entry name" value="GST C-terminal domain-like"/>
    <property type="match status" value="1"/>
</dbReference>
<organism evidence="3 5">
    <name type="scientific">Rahnella sp. (strain Y9602)</name>
    <dbReference type="NCBI Taxonomy" id="2703885"/>
    <lineage>
        <taxon>Bacteria</taxon>
        <taxon>Pseudomonadati</taxon>
        <taxon>Pseudomonadota</taxon>
        <taxon>Gammaproteobacteria</taxon>
        <taxon>Enterobacterales</taxon>
        <taxon>Yersiniaceae</taxon>
        <taxon>Rahnella</taxon>
    </lineage>
</organism>
<dbReference type="PANTHER" id="PTHR43968:SF6">
    <property type="entry name" value="GLUTATHIONE S-TRANSFERASE OMEGA"/>
    <property type="match status" value="1"/>
</dbReference>
<dbReference type="Gene3D" id="1.20.1050.10">
    <property type="match status" value="1"/>
</dbReference>
<dbReference type="OrthoDB" id="8634103at2"/>
<dbReference type="PROSITE" id="PS50405">
    <property type="entry name" value="GST_CTER"/>
    <property type="match status" value="1"/>
</dbReference>
<dbReference type="InterPro" id="IPR004046">
    <property type="entry name" value="GST_C"/>
</dbReference>
<accession>A0A0H3F9A8</accession>
<dbReference type="GO" id="GO:0004364">
    <property type="term" value="F:glutathione transferase activity"/>
    <property type="evidence" value="ECO:0007669"/>
    <property type="project" value="UniProtKB-EC"/>
</dbReference>
<keyword evidence="3" id="KW-0808">Transferase</keyword>
<dbReference type="InterPro" id="IPR036282">
    <property type="entry name" value="Glutathione-S-Trfase_C_sf"/>
</dbReference>
<dbReference type="EMBL" id="CP002505">
    <property type="protein sequence ID" value="ADW71681.1"/>
    <property type="molecule type" value="Genomic_DNA"/>
</dbReference>
<dbReference type="InterPro" id="IPR036249">
    <property type="entry name" value="Thioredoxin-like_sf"/>
</dbReference>
<dbReference type="KEGG" id="rah:Rahaq_0048"/>
<gene>
    <name evidence="3" type="ordered locus">Rahaq_0048</name>
    <name evidence="4" type="ORF">ACFPK4_04315</name>
</gene>
<dbReference type="NCBIfam" id="NF007682">
    <property type="entry name" value="PRK10357.1"/>
    <property type="match status" value="1"/>
</dbReference>